<reference evidence="1" key="2">
    <citation type="journal article" date="2021" name="PeerJ">
        <title>Extensive microbial diversity within the chicken gut microbiome revealed by metagenomics and culture.</title>
        <authorList>
            <person name="Gilroy R."/>
            <person name="Ravi A."/>
            <person name="Getino M."/>
            <person name="Pursley I."/>
            <person name="Horton D.L."/>
            <person name="Alikhan N.F."/>
            <person name="Baker D."/>
            <person name="Gharbi K."/>
            <person name="Hall N."/>
            <person name="Watson M."/>
            <person name="Adriaenssens E.M."/>
            <person name="Foster-Nyarko E."/>
            <person name="Jarju S."/>
            <person name="Secka A."/>
            <person name="Antonio M."/>
            <person name="Oren A."/>
            <person name="Chaudhuri R.R."/>
            <person name="La Ragione R."/>
            <person name="Hildebrand F."/>
            <person name="Pallen M.J."/>
        </authorList>
    </citation>
    <scope>NUCLEOTIDE SEQUENCE</scope>
    <source>
        <strain evidence="1">D3-1215</strain>
    </source>
</reference>
<dbReference type="Proteomes" id="UP000823637">
    <property type="component" value="Unassembled WGS sequence"/>
</dbReference>
<evidence type="ECO:0000313" key="2">
    <source>
        <dbReference type="Proteomes" id="UP000823637"/>
    </source>
</evidence>
<name>A0A9D9H9V3_9BACT</name>
<dbReference type="Pfam" id="PF05045">
    <property type="entry name" value="RgpF"/>
    <property type="match status" value="1"/>
</dbReference>
<sequence>MTNRLFLLAAYDSQNIVGTALSYYVLELSKLGDVVLFMDNDMPGDGELGKISGHIALFGAERHSEYDFGSYKRAYAIAKKKLALDQYKYCYLLNDSVYGPLFPLKKYMEDMEALNKDAFGMVFNPNHKEPHLQSWFIGMNHKVFTSSWFENFLNNVKAEENKIEVCRKYENGLTNLLCENNSSIGFLFKIGGKKIYNNVKSLYNQGLPFIKKNAFIRHNGSLCNQLQYILSKCEPQLREAILDDANRIYGPVYVSKLLSATPLDALIRYMIYLSKKVRTAS</sequence>
<organism evidence="1 2">
    <name type="scientific">Candidatus Enterocola intestinipullorum</name>
    <dbReference type="NCBI Taxonomy" id="2840783"/>
    <lineage>
        <taxon>Bacteria</taxon>
        <taxon>Pseudomonadati</taxon>
        <taxon>Bacteroidota</taxon>
        <taxon>Bacteroidia</taxon>
        <taxon>Bacteroidales</taxon>
        <taxon>Candidatus Enterocola</taxon>
    </lineage>
</organism>
<dbReference type="EMBL" id="JADIMR010000027">
    <property type="protein sequence ID" value="MBO8446475.1"/>
    <property type="molecule type" value="Genomic_DNA"/>
</dbReference>
<dbReference type="InterPro" id="IPR007739">
    <property type="entry name" value="RgpF"/>
</dbReference>
<dbReference type="AlphaFoldDB" id="A0A9D9H9V3"/>
<evidence type="ECO:0000313" key="1">
    <source>
        <dbReference type="EMBL" id="MBO8446475.1"/>
    </source>
</evidence>
<reference evidence="1" key="1">
    <citation type="submission" date="2020-10" db="EMBL/GenBank/DDBJ databases">
        <authorList>
            <person name="Gilroy R."/>
        </authorList>
    </citation>
    <scope>NUCLEOTIDE SEQUENCE</scope>
    <source>
        <strain evidence="1">D3-1215</strain>
    </source>
</reference>
<comment type="caution">
    <text evidence="1">The sequence shown here is derived from an EMBL/GenBank/DDBJ whole genome shotgun (WGS) entry which is preliminary data.</text>
</comment>
<protein>
    <submittedName>
        <fullName evidence="1">Uncharacterized protein</fullName>
    </submittedName>
</protein>
<accession>A0A9D9H9V3</accession>
<proteinExistence type="predicted"/>
<gene>
    <name evidence="1" type="ORF">IAC32_01850</name>
</gene>